<evidence type="ECO:0000313" key="12">
    <source>
        <dbReference type="Proteomes" id="UP000593567"/>
    </source>
</evidence>
<dbReference type="InterPro" id="IPR013713">
    <property type="entry name" value="XPO2_central"/>
</dbReference>
<keyword evidence="6" id="KW-0963">Cytoplasm</keyword>
<evidence type="ECO:0000256" key="9">
    <source>
        <dbReference type="ARBA" id="ARBA00030693"/>
    </source>
</evidence>
<dbReference type="SUPFAM" id="SSF48371">
    <property type="entry name" value="ARM repeat"/>
    <property type="match status" value="1"/>
</dbReference>
<dbReference type="SMART" id="SM00913">
    <property type="entry name" value="IBN_N"/>
    <property type="match status" value="1"/>
</dbReference>
<evidence type="ECO:0000259" key="10">
    <source>
        <dbReference type="PROSITE" id="PS50166"/>
    </source>
</evidence>
<dbReference type="Gene3D" id="1.25.10.10">
    <property type="entry name" value="Leucine-rich Repeat Variant"/>
    <property type="match status" value="1"/>
</dbReference>
<dbReference type="InterPro" id="IPR016024">
    <property type="entry name" value="ARM-type_fold"/>
</dbReference>
<dbReference type="PROSITE" id="PS50166">
    <property type="entry name" value="IMPORTIN_B_NT"/>
    <property type="match status" value="1"/>
</dbReference>
<dbReference type="Pfam" id="PF08506">
    <property type="entry name" value="Cse1"/>
    <property type="match status" value="1"/>
</dbReference>
<keyword evidence="7" id="KW-0653">Protein transport</keyword>
<evidence type="ECO:0000256" key="8">
    <source>
        <dbReference type="ARBA" id="ARBA00023242"/>
    </source>
</evidence>
<proteinExistence type="inferred from homology"/>
<comment type="similarity">
    <text evidence="3">Belongs to the XPO2/CSE1 family.</text>
</comment>
<dbReference type="Pfam" id="PF03810">
    <property type="entry name" value="IBN_N"/>
    <property type="match status" value="1"/>
</dbReference>
<name>A0A7J7K020_BUGNE</name>
<dbReference type="InterPro" id="IPR001494">
    <property type="entry name" value="Importin-beta_N"/>
</dbReference>
<dbReference type="Proteomes" id="UP000593567">
    <property type="component" value="Unassembled WGS sequence"/>
</dbReference>
<dbReference type="PANTHER" id="PTHR10997">
    <property type="entry name" value="IMPORTIN-7, 8, 11"/>
    <property type="match status" value="1"/>
</dbReference>
<dbReference type="InterPro" id="IPR011989">
    <property type="entry name" value="ARM-like"/>
</dbReference>
<evidence type="ECO:0000256" key="3">
    <source>
        <dbReference type="ARBA" id="ARBA00008669"/>
    </source>
</evidence>
<dbReference type="GO" id="GO:0005049">
    <property type="term" value="F:nuclear export signal receptor activity"/>
    <property type="evidence" value="ECO:0007669"/>
    <property type="project" value="TreeGrafter"/>
</dbReference>
<gene>
    <name evidence="11" type="ORF">EB796_009712</name>
</gene>
<dbReference type="GO" id="GO:0031267">
    <property type="term" value="F:small GTPase binding"/>
    <property type="evidence" value="ECO:0007669"/>
    <property type="project" value="InterPro"/>
</dbReference>
<dbReference type="PANTHER" id="PTHR10997:SF8">
    <property type="entry name" value="EXPORTIN-2"/>
    <property type="match status" value="1"/>
</dbReference>
<evidence type="ECO:0000256" key="5">
    <source>
        <dbReference type="ARBA" id="ARBA00022448"/>
    </source>
</evidence>
<keyword evidence="12" id="KW-1185">Reference proteome</keyword>
<evidence type="ECO:0000313" key="11">
    <source>
        <dbReference type="EMBL" id="KAF6031990.1"/>
    </source>
</evidence>
<organism evidence="11 12">
    <name type="scientific">Bugula neritina</name>
    <name type="common">Brown bryozoan</name>
    <name type="synonym">Sertularia neritina</name>
    <dbReference type="NCBI Taxonomy" id="10212"/>
    <lineage>
        <taxon>Eukaryota</taxon>
        <taxon>Metazoa</taxon>
        <taxon>Spiralia</taxon>
        <taxon>Lophotrochozoa</taxon>
        <taxon>Bryozoa</taxon>
        <taxon>Gymnolaemata</taxon>
        <taxon>Cheilostomatida</taxon>
        <taxon>Flustrina</taxon>
        <taxon>Buguloidea</taxon>
        <taxon>Bugulidae</taxon>
        <taxon>Bugula</taxon>
    </lineage>
</organism>
<evidence type="ECO:0000256" key="7">
    <source>
        <dbReference type="ARBA" id="ARBA00022927"/>
    </source>
</evidence>
<dbReference type="OrthoDB" id="3268246at2759"/>
<evidence type="ECO:0000256" key="1">
    <source>
        <dbReference type="ARBA" id="ARBA00004123"/>
    </source>
</evidence>
<dbReference type="GO" id="GO:0005635">
    <property type="term" value="C:nuclear envelope"/>
    <property type="evidence" value="ECO:0007669"/>
    <property type="project" value="TreeGrafter"/>
</dbReference>
<dbReference type="GO" id="GO:0006606">
    <property type="term" value="P:protein import into nucleus"/>
    <property type="evidence" value="ECO:0007669"/>
    <property type="project" value="TreeGrafter"/>
</dbReference>
<reference evidence="11" key="1">
    <citation type="submission" date="2020-06" db="EMBL/GenBank/DDBJ databases">
        <title>Draft genome of Bugula neritina, a colonial animal packing powerful symbionts and potential medicines.</title>
        <authorList>
            <person name="Rayko M."/>
        </authorList>
    </citation>
    <scope>NUCLEOTIDE SEQUENCE [LARGE SCALE GENOMIC DNA]</scope>
    <source>
        <strain evidence="11">Kwan_BN1</strain>
    </source>
</reference>
<keyword evidence="8" id="KW-0539">Nucleus</keyword>
<keyword evidence="5" id="KW-0813">Transport</keyword>
<protein>
    <recommendedName>
        <fullName evidence="4">Exportin-2</fullName>
    </recommendedName>
    <alternativeName>
        <fullName evidence="9">Importin-alpha re-exporter</fullName>
    </alternativeName>
</protein>
<feature type="domain" description="Importin N-terminal" evidence="10">
    <location>
        <begin position="40"/>
        <end position="114"/>
    </location>
</feature>
<accession>A0A7J7K020</accession>
<evidence type="ECO:0000256" key="6">
    <source>
        <dbReference type="ARBA" id="ARBA00022490"/>
    </source>
</evidence>
<dbReference type="GO" id="GO:0005829">
    <property type="term" value="C:cytosol"/>
    <property type="evidence" value="ECO:0007669"/>
    <property type="project" value="TreeGrafter"/>
</dbReference>
<dbReference type="FunFam" id="1.25.10.10:FF:000057">
    <property type="entry name" value="Exportin-2 isoform 1"/>
    <property type="match status" value="1"/>
</dbReference>
<sequence length="979" mass="111397">MSKNSGRVILKMELNADNLQALSNYLQQTLGHEALARRTAEKYLESVEGNKNYALLLLMLVNSNEAAMHIRTSAAITFKNFVKRNWRVVDDLNDRIHQEDRDLIRTQIVELMLNSPEALQKQLSDAISIIGREDFPNKWPTLISDMVTKLQSGNFHIINGVLRTAHSVFRRYRHEFKCDELWLEIKFVLDQFAQPLTSLFNETMNLVKEHSGSQEVLRILFSSLVFICKIFYSLNAQDLPEFFEDNMKCWMEHFHTLLTTDHNMLSNQAEDEAGLIEQCKSQICDNIAMYAQKYGEEFAPHLPVLVTDVWNLLVSCGKQLKYDLLVSNAIQFLAQVADRPSNKHLFADGNVINSICQSVIIPNMEFRDEDEEQFEDNPEEYIRRDIEGSDVDTRRRAACDLVRALIKQFEGPVIQNFSQYVEAMLVEYAKDPQANWKCKDTAIYLVTTLAAKAKTQKHGITQTSELVNIVDFFKANILPELDRDDVNAFPVLKSDAIKYTMTFRNMLPQDVWQQVIPKLIGLLRAESYVVHSYSAHCIERIFTLKAGNGLPLVTKESLDSCAETLLSNLFSAMTHKGSEENEYIMKSIMRTMSLLQEKIIPVVQVVVSALTEKLMLVAKNPSKPHFNHYLFESICICIRNACKTDNSRVSVFEENLFPPFTEILQQDVTEFIPYVFQILSLMLEMHEGTIPESYAGLYTFLLAPVLWERMGNIPPLVRLLRAYVEKGGDQILGKLEGLLGIFQKLIASKTNDNHGFDLLSTIIQKVPQEQMSSYTKQIFMLLFQRLTSSKTTKFVKGLLTFFSFYCVMCGAQRLVDVVESIQPKMFGMVIERLYILDVQKVSGCTQRKICALGLTKILTEVKQMAPSGEFAHLWVQLLQALIGLFELPEDDELPAGEHFIEVDDTEYSGAYSQLAFAGRKENVLVEGDLQMAKHNLAKQLAALSASHPGHFSVTIQNGLQSDALKFLQGYLAQANCQLC</sequence>
<dbReference type="EMBL" id="VXIV02001548">
    <property type="protein sequence ID" value="KAF6031990.1"/>
    <property type="molecule type" value="Genomic_DNA"/>
</dbReference>
<dbReference type="InterPro" id="IPR005043">
    <property type="entry name" value="XPO2_C"/>
</dbReference>
<comment type="caution">
    <text evidence="11">The sequence shown here is derived from an EMBL/GenBank/DDBJ whole genome shotgun (WGS) entry which is preliminary data.</text>
</comment>
<dbReference type="Pfam" id="PF03378">
    <property type="entry name" value="CAS_CSE1"/>
    <property type="match status" value="1"/>
</dbReference>
<evidence type="ECO:0000256" key="4">
    <source>
        <dbReference type="ARBA" id="ARBA00018945"/>
    </source>
</evidence>
<comment type="subcellular location">
    <subcellularLocation>
        <location evidence="2">Cytoplasm</location>
    </subcellularLocation>
    <subcellularLocation>
        <location evidence="1">Nucleus</location>
    </subcellularLocation>
</comment>
<evidence type="ECO:0000256" key="2">
    <source>
        <dbReference type="ARBA" id="ARBA00004496"/>
    </source>
</evidence>
<dbReference type="GO" id="GO:0006611">
    <property type="term" value="P:protein export from nucleus"/>
    <property type="evidence" value="ECO:0007669"/>
    <property type="project" value="TreeGrafter"/>
</dbReference>
<dbReference type="AlphaFoldDB" id="A0A7J7K020"/>